<evidence type="ECO:0000256" key="3">
    <source>
        <dbReference type="ARBA" id="ARBA00022989"/>
    </source>
</evidence>
<comment type="similarity">
    <text evidence="6">Belongs to the mitochondrial carrier (TC 2.A.29) family.</text>
</comment>
<evidence type="ECO:0000256" key="7">
    <source>
        <dbReference type="SAM" id="MobiDB-lite"/>
    </source>
</evidence>
<dbReference type="Gene3D" id="1.50.40.10">
    <property type="entry name" value="Mitochondrial carrier domain"/>
    <property type="match status" value="1"/>
</dbReference>
<dbReference type="SUPFAM" id="SSF103506">
    <property type="entry name" value="Mitochondrial carrier"/>
    <property type="match status" value="1"/>
</dbReference>
<organism evidence="8 9">
    <name type="scientific">Rhizoclosmatium globosum</name>
    <dbReference type="NCBI Taxonomy" id="329046"/>
    <lineage>
        <taxon>Eukaryota</taxon>
        <taxon>Fungi</taxon>
        <taxon>Fungi incertae sedis</taxon>
        <taxon>Chytridiomycota</taxon>
        <taxon>Chytridiomycota incertae sedis</taxon>
        <taxon>Chytridiomycetes</taxon>
        <taxon>Chytridiales</taxon>
        <taxon>Chytriomycetaceae</taxon>
        <taxon>Rhizoclosmatium</taxon>
    </lineage>
</organism>
<keyword evidence="2 5" id="KW-0812">Transmembrane</keyword>
<sequence>MEAEEERLFGDSNAAFAVARLAASLVSTPVELVATLRTVEFCPTKDFLFAASSMASSSSSKETANDSEEEEEGEKKSRTNTNKTTMMCDPRPDFSDGDTEVAPDAFDFQSTNQKPNAFTDSDLESLNDATTLLKNTDSMGYLIRSGLNDDDQDPTRPPFEISVQGLSTFQAISKVVKCESEGVWSLWNGLFISWFHEMTHLLLIQPSIEQSLNDAFDIRDDTIPTLYLDSPIPTLATLIGSHALSGILLSPMELVRTRILVQTSSPYHRKYTSSLTALPQIIREEGFGSLYWSRRLPATILLKTLQPLFKYGPRSLSSASSVLTRRCNLSCTK</sequence>
<evidence type="ECO:0000256" key="6">
    <source>
        <dbReference type="RuleBase" id="RU000488"/>
    </source>
</evidence>
<evidence type="ECO:0000313" key="9">
    <source>
        <dbReference type="Proteomes" id="UP000193642"/>
    </source>
</evidence>
<keyword evidence="4 5" id="KW-0472">Membrane</keyword>
<feature type="repeat" description="Solcar" evidence="5">
    <location>
        <begin position="229"/>
        <end position="318"/>
    </location>
</feature>
<keyword evidence="9" id="KW-1185">Reference proteome</keyword>
<accession>A0A1Y2CBT7</accession>
<dbReference type="AlphaFoldDB" id="A0A1Y2CBT7"/>
<gene>
    <name evidence="8" type="ORF">BCR33DRAFT_766028</name>
</gene>
<dbReference type="EMBL" id="MCGO01000022">
    <property type="protein sequence ID" value="ORY44396.1"/>
    <property type="molecule type" value="Genomic_DNA"/>
</dbReference>
<comment type="caution">
    <text evidence="8">The sequence shown here is derived from an EMBL/GenBank/DDBJ whole genome shotgun (WGS) entry which is preliminary data.</text>
</comment>
<reference evidence="8 9" key="1">
    <citation type="submission" date="2016-07" db="EMBL/GenBank/DDBJ databases">
        <title>Pervasive Adenine N6-methylation of Active Genes in Fungi.</title>
        <authorList>
            <consortium name="DOE Joint Genome Institute"/>
            <person name="Mondo S.J."/>
            <person name="Dannebaum R.O."/>
            <person name="Kuo R.C."/>
            <person name="Labutti K."/>
            <person name="Haridas S."/>
            <person name="Kuo A."/>
            <person name="Salamov A."/>
            <person name="Ahrendt S.R."/>
            <person name="Lipzen A."/>
            <person name="Sullivan W."/>
            <person name="Andreopoulos W.B."/>
            <person name="Clum A."/>
            <person name="Lindquist E."/>
            <person name="Daum C."/>
            <person name="Ramamoorthy G.K."/>
            <person name="Gryganskyi A."/>
            <person name="Culley D."/>
            <person name="Magnuson J.K."/>
            <person name="James T.Y."/>
            <person name="O'Malley M.A."/>
            <person name="Stajich J.E."/>
            <person name="Spatafora J.W."/>
            <person name="Visel A."/>
            <person name="Grigoriev I.V."/>
        </authorList>
    </citation>
    <scope>NUCLEOTIDE SEQUENCE [LARGE SCALE GENOMIC DNA]</scope>
    <source>
        <strain evidence="8 9">JEL800</strain>
    </source>
</reference>
<evidence type="ECO:0000256" key="1">
    <source>
        <dbReference type="ARBA" id="ARBA00004141"/>
    </source>
</evidence>
<protein>
    <recommendedName>
        <fullName evidence="10">Mitochondrial carrier</fullName>
    </recommendedName>
</protein>
<dbReference type="STRING" id="329046.A0A1Y2CBT7"/>
<dbReference type="InterPro" id="IPR023395">
    <property type="entry name" value="MCP_dom_sf"/>
</dbReference>
<dbReference type="PROSITE" id="PS50920">
    <property type="entry name" value="SOLCAR"/>
    <property type="match status" value="1"/>
</dbReference>
<comment type="subcellular location">
    <subcellularLocation>
        <location evidence="1">Membrane</location>
        <topology evidence="1">Multi-pass membrane protein</topology>
    </subcellularLocation>
</comment>
<dbReference type="Pfam" id="PF00153">
    <property type="entry name" value="Mito_carr"/>
    <property type="match status" value="1"/>
</dbReference>
<evidence type="ECO:0000256" key="2">
    <source>
        <dbReference type="ARBA" id="ARBA00022692"/>
    </source>
</evidence>
<keyword evidence="3" id="KW-1133">Transmembrane helix</keyword>
<dbReference type="OrthoDB" id="77989at2759"/>
<dbReference type="InterPro" id="IPR018108">
    <property type="entry name" value="MCP_transmembrane"/>
</dbReference>
<evidence type="ECO:0000313" key="8">
    <source>
        <dbReference type="EMBL" id="ORY44396.1"/>
    </source>
</evidence>
<proteinExistence type="inferred from homology"/>
<dbReference type="Proteomes" id="UP000193642">
    <property type="component" value="Unassembled WGS sequence"/>
</dbReference>
<keyword evidence="6" id="KW-0813">Transport</keyword>
<dbReference type="GO" id="GO:0016020">
    <property type="term" value="C:membrane"/>
    <property type="evidence" value="ECO:0007669"/>
    <property type="project" value="UniProtKB-SubCell"/>
</dbReference>
<name>A0A1Y2CBT7_9FUNG</name>
<evidence type="ECO:0000256" key="5">
    <source>
        <dbReference type="PROSITE-ProRule" id="PRU00282"/>
    </source>
</evidence>
<evidence type="ECO:0008006" key="10">
    <source>
        <dbReference type="Google" id="ProtNLM"/>
    </source>
</evidence>
<feature type="region of interest" description="Disordered" evidence="7">
    <location>
        <begin position="57"/>
        <end position="103"/>
    </location>
</feature>
<evidence type="ECO:0000256" key="4">
    <source>
        <dbReference type="ARBA" id="ARBA00023136"/>
    </source>
</evidence>